<dbReference type="InterPro" id="IPR021739">
    <property type="entry name" value="SaV-like"/>
</dbReference>
<proteinExistence type="predicted"/>
<name>A0AAU7YQP6_9CAUD</name>
<dbReference type="EMBL" id="PP847084">
    <property type="protein sequence ID" value="XCA58753.1"/>
    <property type="molecule type" value="Genomic_DNA"/>
</dbReference>
<dbReference type="Pfam" id="PF11753">
    <property type="entry name" value="DUF3310"/>
    <property type="match status" value="1"/>
</dbReference>
<sequence>MTNPSEYAIVIIVKHIIHIFHRRYNMTTWNYILGDEKDFEGAPDWAMYRDKCFNKHYWSEGYSVGDRFKCVNTNNVLKYDGSEQQSVIIAQRERVTDAAPAVTNDNINHPLRYTKGDIECIDAIKAATVGKTGVEAVDVGHVIRYLWRYEEKDGLESVKKAEWYIKHLIKELESNK</sequence>
<dbReference type="GO" id="GO:0016301">
    <property type="term" value="F:kinase activity"/>
    <property type="evidence" value="ECO:0007669"/>
    <property type="project" value="UniProtKB-KW"/>
</dbReference>
<protein>
    <submittedName>
        <fullName evidence="1">Nucelotide kinase</fullName>
    </submittedName>
</protein>
<keyword evidence="1" id="KW-0418">Kinase</keyword>
<organism evidence="1">
    <name type="scientific">Klebsiella phage KpTDp1</name>
    <dbReference type="NCBI Taxonomy" id="3161143"/>
    <lineage>
        <taxon>Viruses</taxon>
        <taxon>Duplodnaviria</taxon>
        <taxon>Heunggongvirae</taxon>
        <taxon>Uroviricota</taxon>
        <taxon>Caudoviricetes</taxon>
        <taxon>Jameshumphriesvirinae</taxon>
        <taxon>Jedunavirus</taxon>
    </lineage>
</organism>
<keyword evidence="1" id="KW-0808">Transferase</keyword>
<reference evidence="1" key="1">
    <citation type="submission" date="2024-05" db="EMBL/GenBank/DDBJ databases">
        <authorList>
            <person name="MOURALI D."/>
        </authorList>
    </citation>
    <scope>NUCLEOTIDE SEQUENCE</scope>
</reference>
<accession>A0AAU7YQP6</accession>
<evidence type="ECO:0000313" key="1">
    <source>
        <dbReference type="EMBL" id="XCA58753.1"/>
    </source>
</evidence>